<feature type="region of interest" description="Disordered" evidence="1">
    <location>
        <begin position="1"/>
        <end position="30"/>
    </location>
</feature>
<evidence type="ECO:0000313" key="3">
    <source>
        <dbReference type="Proteomes" id="UP000799640"/>
    </source>
</evidence>
<dbReference type="Proteomes" id="UP000799640">
    <property type="component" value="Unassembled WGS sequence"/>
</dbReference>
<dbReference type="AlphaFoldDB" id="A0A6G1HNE3"/>
<organism evidence="2 3">
    <name type="scientific">Trichodelitschia bisporula</name>
    <dbReference type="NCBI Taxonomy" id="703511"/>
    <lineage>
        <taxon>Eukaryota</taxon>
        <taxon>Fungi</taxon>
        <taxon>Dikarya</taxon>
        <taxon>Ascomycota</taxon>
        <taxon>Pezizomycotina</taxon>
        <taxon>Dothideomycetes</taxon>
        <taxon>Dothideomycetes incertae sedis</taxon>
        <taxon>Phaeotrichales</taxon>
        <taxon>Phaeotrichaceae</taxon>
        <taxon>Trichodelitschia</taxon>
    </lineage>
</organism>
<dbReference type="EMBL" id="ML996704">
    <property type="protein sequence ID" value="KAF2397275.1"/>
    <property type="molecule type" value="Genomic_DNA"/>
</dbReference>
<name>A0A6G1HNE3_9PEZI</name>
<dbReference type="OrthoDB" id="5425061at2759"/>
<feature type="compositionally biased region" description="Pro residues" evidence="1">
    <location>
        <begin position="19"/>
        <end position="28"/>
    </location>
</feature>
<accession>A0A6G1HNE3</accession>
<gene>
    <name evidence="2" type="ORF">EJ06DRAFT_584741</name>
</gene>
<feature type="compositionally biased region" description="Basic residues" evidence="1">
    <location>
        <begin position="185"/>
        <end position="207"/>
    </location>
</feature>
<dbReference type="InterPro" id="IPR018555">
    <property type="entry name" value="C630.06c-like"/>
</dbReference>
<evidence type="ECO:0000313" key="2">
    <source>
        <dbReference type="EMBL" id="KAF2397275.1"/>
    </source>
</evidence>
<feature type="compositionally biased region" description="Gly residues" evidence="1">
    <location>
        <begin position="215"/>
        <end position="227"/>
    </location>
</feature>
<reference evidence="2" key="1">
    <citation type="journal article" date="2020" name="Stud. Mycol.">
        <title>101 Dothideomycetes genomes: a test case for predicting lifestyles and emergence of pathogens.</title>
        <authorList>
            <person name="Haridas S."/>
            <person name="Albert R."/>
            <person name="Binder M."/>
            <person name="Bloem J."/>
            <person name="Labutti K."/>
            <person name="Salamov A."/>
            <person name="Andreopoulos B."/>
            <person name="Baker S."/>
            <person name="Barry K."/>
            <person name="Bills G."/>
            <person name="Bluhm B."/>
            <person name="Cannon C."/>
            <person name="Castanera R."/>
            <person name="Culley D."/>
            <person name="Daum C."/>
            <person name="Ezra D."/>
            <person name="Gonzalez J."/>
            <person name="Henrissat B."/>
            <person name="Kuo A."/>
            <person name="Liang C."/>
            <person name="Lipzen A."/>
            <person name="Lutzoni F."/>
            <person name="Magnuson J."/>
            <person name="Mondo S."/>
            <person name="Nolan M."/>
            <person name="Ohm R."/>
            <person name="Pangilinan J."/>
            <person name="Park H.-J."/>
            <person name="Ramirez L."/>
            <person name="Alfaro M."/>
            <person name="Sun H."/>
            <person name="Tritt A."/>
            <person name="Yoshinaga Y."/>
            <person name="Zwiers L.-H."/>
            <person name="Turgeon B."/>
            <person name="Goodwin S."/>
            <person name="Spatafora J."/>
            <person name="Crous P."/>
            <person name="Grigoriev I."/>
        </authorList>
    </citation>
    <scope>NUCLEOTIDE SEQUENCE</scope>
    <source>
        <strain evidence="2">CBS 262.69</strain>
    </source>
</reference>
<protein>
    <submittedName>
        <fullName evidence="2">Uncharacterized protein</fullName>
    </submittedName>
</protein>
<feature type="compositionally biased region" description="Basic residues" evidence="1">
    <location>
        <begin position="155"/>
        <end position="166"/>
    </location>
</feature>
<feature type="compositionally biased region" description="Basic and acidic residues" evidence="1">
    <location>
        <begin position="167"/>
        <end position="184"/>
    </location>
</feature>
<keyword evidence="3" id="KW-1185">Reference proteome</keyword>
<sequence length="227" mass="25434">MFRFPDSQAVARTDLDSSPTPPPSPPPALLSALEARAPLTFAPAPERISEQVHEDETEVEFRLFATEKPRAIRVRSPTPNLNPGFVAPRPEGWYRAPGPDDRMHAAAVTGRDVGRWAGVRWPGMTYSWRVVRVRGEVKAGERVEGKIEGEEQRATKKKRKGKKMRIALREKIKMEKEKEVQERAKKARRNREKKFKKRARDKVKRAAARGEEGEGGSGSGSDDGGSE</sequence>
<proteinExistence type="predicted"/>
<dbReference type="Pfam" id="PF09428">
    <property type="entry name" value="DUF2011"/>
    <property type="match status" value="1"/>
</dbReference>
<evidence type="ECO:0000256" key="1">
    <source>
        <dbReference type="SAM" id="MobiDB-lite"/>
    </source>
</evidence>
<feature type="region of interest" description="Disordered" evidence="1">
    <location>
        <begin position="151"/>
        <end position="227"/>
    </location>
</feature>